<comment type="caution">
    <text evidence="2">The sequence shown here is derived from an EMBL/GenBank/DDBJ whole genome shotgun (WGS) entry which is preliminary data.</text>
</comment>
<organism evidence="2 3">
    <name type="scientific">Tamlana crocina</name>
    <dbReference type="NCBI Taxonomy" id="393006"/>
    <lineage>
        <taxon>Bacteria</taxon>
        <taxon>Pseudomonadati</taxon>
        <taxon>Bacteroidota</taxon>
        <taxon>Flavobacteriia</taxon>
        <taxon>Flavobacteriales</taxon>
        <taxon>Flavobacteriaceae</taxon>
        <taxon>Tamlana</taxon>
    </lineage>
</organism>
<evidence type="ECO:0000313" key="3">
    <source>
        <dbReference type="Proteomes" id="UP000760545"/>
    </source>
</evidence>
<keyword evidence="3" id="KW-1185">Reference proteome</keyword>
<protein>
    <submittedName>
        <fullName evidence="2">Glycosyltransferase</fullName>
    </submittedName>
</protein>
<feature type="domain" description="Glycosyltransferase 2-like" evidence="1">
    <location>
        <begin position="7"/>
        <end position="193"/>
    </location>
</feature>
<dbReference type="EMBL" id="JAAVJS010000006">
    <property type="protein sequence ID" value="NJX15033.1"/>
    <property type="molecule type" value="Genomic_DNA"/>
</dbReference>
<accession>A0ABX1DDD8</accession>
<gene>
    <name evidence="2" type="ORF">HC176_05975</name>
</gene>
<dbReference type="SUPFAM" id="SSF53448">
    <property type="entry name" value="Nucleotide-diphospho-sugar transferases"/>
    <property type="match status" value="1"/>
</dbReference>
<name>A0ABX1DDD8_9FLAO</name>
<dbReference type="InterPro" id="IPR029044">
    <property type="entry name" value="Nucleotide-diphossugar_trans"/>
</dbReference>
<dbReference type="PANTHER" id="PTHR22916">
    <property type="entry name" value="GLYCOSYLTRANSFERASE"/>
    <property type="match status" value="1"/>
</dbReference>
<reference evidence="2 3" key="1">
    <citation type="submission" date="2020-03" db="EMBL/GenBank/DDBJ databases">
        <title>Tamlana sp. nov, isolated from XXX.</title>
        <authorList>
            <person name="Cao W.R."/>
        </authorList>
    </citation>
    <scope>NUCLEOTIDE SEQUENCE [LARGE SCALE GENOMIC DNA]</scope>
    <source>
        <strain evidence="2 3">HST1-43</strain>
    </source>
</reference>
<dbReference type="Gene3D" id="3.90.550.10">
    <property type="entry name" value="Spore Coat Polysaccharide Biosynthesis Protein SpsA, Chain A"/>
    <property type="match status" value="1"/>
</dbReference>
<dbReference type="Pfam" id="PF00535">
    <property type="entry name" value="Glycos_transf_2"/>
    <property type="match status" value="1"/>
</dbReference>
<evidence type="ECO:0000313" key="2">
    <source>
        <dbReference type="EMBL" id="NJX15033.1"/>
    </source>
</evidence>
<sequence>MTSPLVSICIPTYNGAEFLEEALNSAINQTYDNLEIIVSDDNSKDGTLKIIENYKSETNIPIQVYKHNPSGIGANWNNCIEKSNGDYIKFLFQDDLLAPSCIEKMVIQAEKSSKIGMVYSKRYIRYNSKNDKHKSWVENYSILHRNWNDLEILGNKIYKGRELLRNENLLSFPKNKIGEPTAVLLRKSIFKKVGFFSESLKQSLDVEFWCRLMKFYDAVFIDEKLVTFRLHDGQATNVNMENNQLDENFLLSRSIYKHLFWQLDPKTQEALFYKHNTVSIFIKRLINLFKRLKKRFNKGSNQSNT</sequence>
<dbReference type="InterPro" id="IPR001173">
    <property type="entry name" value="Glyco_trans_2-like"/>
</dbReference>
<dbReference type="RefSeq" id="WP_167917272.1">
    <property type="nucleotide sequence ID" value="NZ_JAAVJS010000006.1"/>
</dbReference>
<dbReference type="PANTHER" id="PTHR22916:SF3">
    <property type="entry name" value="UDP-GLCNAC:BETAGAL BETA-1,3-N-ACETYLGLUCOSAMINYLTRANSFERASE-LIKE PROTEIN 1"/>
    <property type="match status" value="1"/>
</dbReference>
<dbReference type="Proteomes" id="UP000760545">
    <property type="component" value="Unassembled WGS sequence"/>
</dbReference>
<proteinExistence type="predicted"/>
<evidence type="ECO:0000259" key="1">
    <source>
        <dbReference type="Pfam" id="PF00535"/>
    </source>
</evidence>